<dbReference type="Pfam" id="PF00903">
    <property type="entry name" value="Glyoxalase"/>
    <property type="match status" value="1"/>
</dbReference>
<keyword evidence="2" id="KW-0560">Oxidoreductase</keyword>
<dbReference type="AlphaFoldDB" id="A0A1M6PGR7"/>
<dbReference type="InterPro" id="IPR004360">
    <property type="entry name" value="Glyas_Fos-R_dOase_dom"/>
</dbReference>
<dbReference type="EMBL" id="FRAP01000002">
    <property type="protein sequence ID" value="SHK07077.1"/>
    <property type="molecule type" value="Genomic_DNA"/>
</dbReference>
<evidence type="ECO:0000313" key="3">
    <source>
        <dbReference type="Proteomes" id="UP000184363"/>
    </source>
</evidence>
<dbReference type="GO" id="GO:0051213">
    <property type="term" value="F:dioxygenase activity"/>
    <property type="evidence" value="ECO:0007669"/>
    <property type="project" value="UniProtKB-KW"/>
</dbReference>
<protein>
    <submittedName>
        <fullName evidence="2">Glyoxalase/Bleomycin resistance protein/Dioxygenase superfamily protein</fullName>
    </submittedName>
</protein>
<evidence type="ECO:0000259" key="1">
    <source>
        <dbReference type="PROSITE" id="PS51819"/>
    </source>
</evidence>
<keyword evidence="2" id="KW-0223">Dioxygenase</keyword>
<name>A0A1M6PGR7_PSETH</name>
<feature type="domain" description="VOC" evidence="1">
    <location>
        <begin position="6"/>
        <end position="136"/>
    </location>
</feature>
<evidence type="ECO:0000313" key="2">
    <source>
        <dbReference type="EMBL" id="SHK07077.1"/>
    </source>
</evidence>
<gene>
    <name evidence="2" type="ORF">SAMN05443637_102258</name>
</gene>
<dbReference type="Proteomes" id="UP000184363">
    <property type="component" value="Unassembled WGS sequence"/>
</dbReference>
<dbReference type="Gene3D" id="3.10.180.10">
    <property type="entry name" value="2,3-Dihydroxybiphenyl 1,2-Dioxygenase, domain 1"/>
    <property type="match status" value="1"/>
</dbReference>
<dbReference type="PROSITE" id="PS51819">
    <property type="entry name" value="VOC"/>
    <property type="match status" value="1"/>
</dbReference>
<dbReference type="RefSeq" id="WP_073455383.1">
    <property type="nucleotide sequence ID" value="NZ_FRAP01000002.1"/>
</dbReference>
<dbReference type="InterPro" id="IPR029068">
    <property type="entry name" value="Glyas_Bleomycin-R_OHBP_Dase"/>
</dbReference>
<dbReference type="InterPro" id="IPR037523">
    <property type="entry name" value="VOC_core"/>
</dbReference>
<keyword evidence="3" id="KW-1185">Reference proteome</keyword>
<accession>A0A1M6PGR7</accession>
<organism evidence="2 3">
    <name type="scientific">Pseudonocardia thermophila</name>
    <dbReference type="NCBI Taxonomy" id="1848"/>
    <lineage>
        <taxon>Bacteria</taxon>
        <taxon>Bacillati</taxon>
        <taxon>Actinomycetota</taxon>
        <taxon>Actinomycetes</taxon>
        <taxon>Pseudonocardiales</taxon>
        <taxon>Pseudonocardiaceae</taxon>
        <taxon>Pseudonocardia</taxon>
    </lineage>
</organism>
<proteinExistence type="predicted"/>
<sequence length="137" mass="14286">MIELTDIAYVRSGAADLDSAARFTVDVVGLGPVGDVDADGTAATAEHPDVNTDQRVAYLRADGRHHRLALVEGGSGVLASGFTARDEEALALAGTELETRGVTAHRGDPAAARSRRVAGFLAFDDPFGNRIELVVGQ</sequence>
<dbReference type="SUPFAM" id="SSF54593">
    <property type="entry name" value="Glyoxalase/Bleomycin resistance protein/Dihydroxybiphenyl dioxygenase"/>
    <property type="match status" value="1"/>
</dbReference>
<dbReference type="STRING" id="1848.SAMN05443637_102258"/>
<reference evidence="2 3" key="1">
    <citation type="submission" date="2016-11" db="EMBL/GenBank/DDBJ databases">
        <authorList>
            <person name="Jaros S."/>
            <person name="Januszkiewicz K."/>
            <person name="Wedrychowicz H."/>
        </authorList>
    </citation>
    <scope>NUCLEOTIDE SEQUENCE [LARGE SCALE GENOMIC DNA]</scope>
    <source>
        <strain evidence="2 3">DSM 43832</strain>
    </source>
</reference>